<dbReference type="InterPro" id="IPR008822">
    <property type="entry name" value="Endonuclease_RusA-like"/>
</dbReference>
<dbReference type="Pfam" id="PF05866">
    <property type="entry name" value="RusA"/>
    <property type="match status" value="1"/>
</dbReference>
<comment type="caution">
    <text evidence="1">The sequence shown here is derived from an EMBL/GenBank/DDBJ whole genome shotgun (WGS) entry which is preliminary data.</text>
</comment>
<organism evidence="1 2">
    <name type="scientific">Bacillus thuringiensis</name>
    <dbReference type="NCBI Taxonomy" id="1428"/>
    <lineage>
        <taxon>Bacteria</taxon>
        <taxon>Bacillati</taxon>
        <taxon>Bacillota</taxon>
        <taxon>Bacilli</taxon>
        <taxon>Bacillales</taxon>
        <taxon>Bacillaceae</taxon>
        <taxon>Bacillus</taxon>
        <taxon>Bacillus cereus group</taxon>
    </lineage>
</organism>
<evidence type="ECO:0000313" key="2">
    <source>
        <dbReference type="Proteomes" id="UP000220127"/>
    </source>
</evidence>
<sequence length="196" mass="23303">MELHLELPLAISINKLYMNQYQWNPKTRKREPTGKRILTKEGLGRKMRIIKAAKQQMKGQEWDYEFTKTNYVYMDCVFYFAKRGTDDNNQYKLLCDALEKIVYENDSRVLVRTQRILYDTQNPRVSVRFRPVKYIGIFSNEESLESFKERCVGCSHYRKGSCSVLKTAIKGNIQEELNERTLECSKWTERKTKSKK</sequence>
<dbReference type="EMBL" id="NVMD01000002">
    <property type="protein sequence ID" value="PED16504.1"/>
    <property type="molecule type" value="Genomic_DNA"/>
</dbReference>
<dbReference type="Gene3D" id="3.30.1330.70">
    <property type="entry name" value="Holliday junction resolvase RusA"/>
    <property type="match status" value="1"/>
</dbReference>
<dbReference type="InterPro" id="IPR036614">
    <property type="entry name" value="RusA-like_sf"/>
</dbReference>
<proteinExistence type="predicted"/>
<dbReference type="GO" id="GO:0006281">
    <property type="term" value="P:DNA repair"/>
    <property type="evidence" value="ECO:0007669"/>
    <property type="project" value="InterPro"/>
</dbReference>
<dbReference type="Proteomes" id="UP000220127">
    <property type="component" value="Unassembled WGS sequence"/>
</dbReference>
<dbReference type="AlphaFoldDB" id="A0A9X6U4Y2"/>
<reference evidence="1 2" key="1">
    <citation type="submission" date="2017-09" db="EMBL/GenBank/DDBJ databases">
        <title>Large-scale bioinformatics analysis of Bacillus genomes uncovers conserved roles of natural products in bacterial physiology.</title>
        <authorList>
            <consortium name="Agbiome Team Llc"/>
            <person name="Bleich R.M."/>
            <person name="Grubbs K.J."/>
            <person name="Santa Maria K.C."/>
            <person name="Allen S.E."/>
            <person name="Farag S."/>
            <person name="Shank E.A."/>
            <person name="Bowers A."/>
        </authorList>
    </citation>
    <scope>NUCLEOTIDE SEQUENCE [LARGE SCALE GENOMIC DNA]</scope>
    <source>
        <strain evidence="1 2">AFS094940</strain>
    </source>
</reference>
<protein>
    <submittedName>
        <fullName evidence="1">RusA family crossover junction endodeoxyribonuclease</fullName>
    </submittedName>
</protein>
<accession>A0A9X6U4Y2</accession>
<dbReference type="GO" id="GO:0006310">
    <property type="term" value="P:DNA recombination"/>
    <property type="evidence" value="ECO:0007669"/>
    <property type="project" value="InterPro"/>
</dbReference>
<gene>
    <name evidence="1" type="ORF">CON01_00315</name>
</gene>
<name>A0A9X6U4Y2_BACTU</name>
<evidence type="ECO:0000313" key="1">
    <source>
        <dbReference type="EMBL" id="PED16504.1"/>
    </source>
</evidence>
<dbReference type="GO" id="GO:0000287">
    <property type="term" value="F:magnesium ion binding"/>
    <property type="evidence" value="ECO:0007669"/>
    <property type="project" value="InterPro"/>
</dbReference>
<dbReference type="SUPFAM" id="SSF103084">
    <property type="entry name" value="Holliday junction resolvase RusA"/>
    <property type="match status" value="1"/>
</dbReference>